<dbReference type="InterPro" id="IPR047057">
    <property type="entry name" value="MerR_fam"/>
</dbReference>
<dbReference type="InterPro" id="IPR000551">
    <property type="entry name" value="MerR-type_HTH_dom"/>
</dbReference>
<dbReference type="SUPFAM" id="SSF55136">
    <property type="entry name" value="Probable bacterial effector-binding domain"/>
    <property type="match status" value="1"/>
</dbReference>
<dbReference type="PROSITE" id="PS50937">
    <property type="entry name" value="HTH_MERR_2"/>
    <property type="match status" value="1"/>
</dbReference>
<dbReference type="PANTHER" id="PTHR30204">
    <property type="entry name" value="REDOX-CYCLING DRUG-SENSING TRANSCRIPTIONAL ACTIVATOR SOXR"/>
    <property type="match status" value="1"/>
</dbReference>
<gene>
    <name evidence="3" type="ORF">LZC94_01410</name>
</gene>
<accession>A0ABZ2LYI4</accession>
<dbReference type="EMBL" id="CP089984">
    <property type="protein sequence ID" value="WXB15937.1"/>
    <property type="molecule type" value="Genomic_DNA"/>
</dbReference>
<dbReference type="SMART" id="SM00871">
    <property type="entry name" value="AraC_E_bind"/>
    <property type="match status" value="1"/>
</dbReference>
<reference evidence="3 4" key="1">
    <citation type="submission" date="2021-12" db="EMBL/GenBank/DDBJ databases">
        <title>Discovery of the Pendulisporaceae a myxobacterial family with distinct sporulation behavior and unique specialized metabolism.</title>
        <authorList>
            <person name="Garcia R."/>
            <person name="Popoff A."/>
            <person name="Bader C.D."/>
            <person name="Loehr J."/>
            <person name="Walesch S."/>
            <person name="Walt C."/>
            <person name="Boldt J."/>
            <person name="Bunk B."/>
            <person name="Haeckl F.J.F.P.J."/>
            <person name="Gunesch A.P."/>
            <person name="Birkelbach J."/>
            <person name="Nuebel U."/>
            <person name="Pietschmann T."/>
            <person name="Bach T."/>
            <person name="Mueller R."/>
        </authorList>
    </citation>
    <scope>NUCLEOTIDE SEQUENCE [LARGE SCALE GENOMIC DNA]</scope>
    <source>
        <strain evidence="3 4">MSr11954</strain>
    </source>
</reference>
<dbReference type="SUPFAM" id="SSF46955">
    <property type="entry name" value="Putative DNA-binding domain"/>
    <property type="match status" value="1"/>
</dbReference>
<proteinExistence type="predicted"/>
<dbReference type="InterPro" id="IPR011256">
    <property type="entry name" value="Reg_factor_effector_dom_sf"/>
</dbReference>
<dbReference type="SMART" id="SM00422">
    <property type="entry name" value="HTH_MERR"/>
    <property type="match status" value="1"/>
</dbReference>
<dbReference type="PANTHER" id="PTHR30204:SF97">
    <property type="entry name" value="MERR FAMILY REGULATORY PROTEIN"/>
    <property type="match status" value="1"/>
</dbReference>
<dbReference type="CDD" id="cd01107">
    <property type="entry name" value="HTH_BmrR"/>
    <property type="match status" value="1"/>
</dbReference>
<dbReference type="Pfam" id="PF06445">
    <property type="entry name" value="GyrI-like"/>
    <property type="match status" value="1"/>
</dbReference>
<evidence type="ECO:0000259" key="2">
    <source>
        <dbReference type="PROSITE" id="PS50937"/>
    </source>
</evidence>
<dbReference type="RefSeq" id="WP_394825568.1">
    <property type="nucleotide sequence ID" value="NZ_CP089984.1"/>
</dbReference>
<dbReference type="Proteomes" id="UP001370348">
    <property type="component" value="Chromosome"/>
</dbReference>
<evidence type="ECO:0000313" key="3">
    <source>
        <dbReference type="EMBL" id="WXB15937.1"/>
    </source>
</evidence>
<name>A0ABZ2LYI4_9BACT</name>
<keyword evidence="1" id="KW-0238">DNA-binding</keyword>
<dbReference type="InterPro" id="IPR010499">
    <property type="entry name" value="AraC_E-bd"/>
</dbReference>
<sequence>MLNIGEFARLAHVSPRMLRHYDQLGLLRPEHVDASTGYRSYSVRQLGRLQRLMALRDLGFGLEQIGPLLEKAPSIEQLRGMLELRRAQIERAVAEDQDRLRRVEAYLRSLEGKNAMSEPNIVLKKTQPLRIAKAAGSASGLTPENLRPVFMQLVPEVLEHVGRSQARPGIMVAYYDEPAEDGTVTVHAGFDIGAQDVPSTARVQSLELPVIEVASVVHHGSMNDVGPVYESLLRWIEDSGYKLAGYGRELYLEMSCNNDPELNTVELQIPIAR</sequence>
<organism evidence="3 4">
    <name type="scientific">Pendulispora albinea</name>
    <dbReference type="NCBI Taxonomy" id="2741071"/>
    <lineage>
        <taxon>Bacteria</taxon>
        <taxon>Pseudomonadati</taxon>
        <taxon>Myxococcota</taxon>
        <taxon>Myxococcia</taxon>
        <taxon>Myxococcales</taxon>
        <taxon>Sorangiineae</taxon>
        <taxon>Pendulisporaceae</taxon>
        <taxon>Pendulispora</taxon>
    </lineage>
</organism>
<dbReference type="Pfam" id="PF13411">
    <property type="entry name" value="MerR_1"/>
    <property type="match status" value="1"/>
</dbReference>
<keyword evidence="4" id="KW-1185">Reference proteome</keyword>
<evidence type="ECO:0000256" key="1">
    <source>
        <dbReference type="ARBA" id="ARBA00023125"/>
    </source>
</evidence>
<protein>
    <submittedName>
        <fullName evidence="3">MerR family transcriptional regulator</fullName>
    </submittedName>
</protein>
<dbReference type="InterPro" id="IPR029442">
    <property type="entry name" value="GyrI-like"/>
</dbReference>
<dbReference type="InterPro" id="IPR009061">
    <property type="entry name" value="DNA-bd_dom_put_sf"/>
</dbReference>
<feature type="domain" description="HTH merR-type" evidence="2">
    <location>
        <begin position="1"/>
        <end position="71"/>
    </location>
</feature>
<dbReference type="Gene3D" id="3.20.80.10">
    <property type="entry name" value="Regulatory factor, effector binding domain"/>
    <property type="match status" value="1"/>
</dbReference>
<dbReference type="Gene3D" id="1.10.1660.10">
    <property type="match status" value="1"/>
</dbReference>
<evidence type="ECO:0000313" key="4">
    <source>
        <dbReference type="Proteomes" id="UP001370348"/>
    </source>
</evidence>